<evidence type="ECO:0000256" key="6">
    <source>
        <dbReference type="SAM" id="Phobius"/>
    </source>
</evidence>
<dbReference type="Pfam" id="PF01943">
    <property type="entry name" value="Polysacc_synt"/>
    <property type="match status" value="1"/>
</dbReference>
<evidence type="ECO:0000256" key="1">
    <source>
        <dbReference type="ARBA" id="ARBA00004651"/>
    </source>
</evidence>
<dbReference type="Proteomes" id="UP000177390">
    <property type="component" value="Unassembled WGS sequence"/>
</dbReference>
<feature type="transmembrane region" description="Helical" evidence="6">
    <location>
        <begin position="251"/>
        <end position="274"/>
    </location>
</feature>
<keyword evidence="2" id="KW-1003">Cell membrane</keyword>
<feature type="transmembrane region" description="Helical" evidence="6">
    <location>
        <begin position="360"/>
        <end position="380"/>
    </location>
</feature>
<dbReference type="InterPro" id="IPR050833">
    <property type="entry name" value="Poly_Biosynth_Transport"/>
</dbReference>
<evidence type="ECO:0000256" key="4">
    <source>
        <dbReference type="ARBA" id="ARBA00022989"/>
    </source>
</evidence>
<feature type="transmembrane region" description="Helical" evidence="6">
    <location>
        <begin position="294"/>
        <end position="312"/>
    </location>
</feature>
<feature type="transmembrane region" description="Helical" evidence="6">
    <location>
        <begin position="178"/>
        <end position="198"/>
    </location>
</feature>
<comment type="caution">
    <text evidence="7">The sequence shown here is derived from an EMBL/GenBank/DDBJ whole genome shotgun (WGS) entry which is preliminary data.</text>
</comment>
<keyword evidence="4 6" id="KW-1133">Transmembrane helix</keyword>
<evidence type="ECO:0000256" key="5">
    <source>
        <dbReference type="ARBA" id="ARBA00023136"/>
    </source>
</evidence>
<evidence type="ECO:0000256" key="2">
    <source>
        <dbReference type="ARBA" id="ARBA00022475"/>
    </source>
</evidence>
<evidence type="ECO:0000313" key="7">
    <source>
        <dbReference type="EMBL" id="OGD69871.1"/>
    </source>
</evidence>
<dbReference type="EMBL" id="MFAH01000070">
    <property type="protein sequence ID" value="OGD69871.1"/>
    <property type="molecule type" value="Genomic_DNA"/>
</dbReference>
<dbReference type="PANTHER" id="PTHR30250">
    <property type="entry name" value="PST FAMILY PREDICTED COLANIC ACID TRANSPORTER"/>
    <property type="match status" value="1"/>
</dbReference>
<feature type="transmembrane region" description="Helical" evidence="6">
    <location>
        <begin position="324"/>
        <end position="348"/>
    </location>
</feature>
<dbReference type="AlphaFoldDB" id="A0A1F5ER65"/>
<evidence type="ECO:0000256" key="3">
    <source>
        <dbReference type="ARBA" id="ARBA00022692"/>
    </source>
</evidence>
<keyword evidence="5 6" id="KW-0472">Membrane</keyword>
<feature type="transmembrane region" description="Helical" evidence="6">
    <location>
        <begin position="20"/>
        <end position="42"/>
    </location>
</feature>
<feature type="transmembrane region" description="Helical" evidence="6">
    <location>
        <begin position="121"/>
        <end position="143"/>
    </location>
</feature>
<protein>
    <submittedName>
        <fullName evidence="7">Uncharacterized protein</fullName>
    </submittedName>
</protein>
<name>A0A1F5ER65_9BACT</name>
<dbReference type="PANTHER" id="PTHR30250:SF11">
    <property type="entry name" value="O-ANTIGEN TRANSPORTER-RELATED"/>
    <property type="match status" value="1"/>
</dbReference>
<feature type="transmembrane region" description="Helical" evidence="6">
    <location>
        <begin position="150"/>
        <end position="172"/>
    </location>
</feature>
<feature type="transmembrane region" description="Helical" evidence="6">
    <location>
        <begin position="48"/>
        <end position="72"/>
    </location>
</feature>
<proteinExistence type="predicted"/>
<gene>
    <name evidence="7" type="ORF">A3D09_02370</name>
</gene>
<feature type="transmembrane region" description="Helical" evidence="6">
    <location>
        <begin position="84"/>
        <end position="109"/>
    </location>
</feature>
<organism evidence="7 8">
    <name type="scientific">Candidatus Collierbacteria bacterium RIFCSPHIGHO2_02_FULL_49_10</name>
    <dbReference type="NCBI Taxonomy" id="1817723"/>
    <lineage>
        <taxon>Bacteria</taxon>
        <taxon>Candidatus Collieribacteriota</taxon>
    </lineage>
</organism>
<accession>A0A1F5ER65</accession>
<comment type="subcellular location">
    <subcellularLocation>
        <location evidence="1">Cell membrane</location>
        <topology evidence="1">Multi-pass membrane protein</topology>
    </subcellularLocation>
</comment>
<dbReference type="GO" id="GO:0005886">
    <property type="term" value="C:plasma membrane"/>
    <property type="evidence" value="ECO:0007669"/>
    <property type="project" value="UniProtKB-SubCell"/>
</dbReference>
<keyword evidence="3 6" id="KW-0812">Transmembrane</keyword>
<dbReference type="InterPro" id="IPR002797">
    <property type="entry name" value="Polysacc_synth"/>
</dbReference>
<feature type="transmembrane region" description="Helical" evidence="6">
    <location>
        <begin position="386"/>
        <end position="408"/>
    </location>
</feature>
<sequence>MDKIKRIFFAQTTKDALISFTGLGTIALVGMIFTVIMARALGPTLFGIFSALNALVTLLSSMGDLGLSSALVNFIPKLADRRNVIVSTVFWVQIAVSVILGLTLAVFGFRPDLIIPGSQTSHFIIIGILTGLYVLQGLALGIFNSEKKFLSASILQGSDSVIKLFIVAALFFGKNLNIELALLANVVSCLLSVFFGLGRELRNVRPIFPKAQVMEIFHFAKWIALSRAFSVMISRVDVLLLNYLAGGFQAGIFSAASRIALLFALLVSSIGSVIAPRFSAFVKKEDIKQYLKKVALMVGGISLIMIATIIFADPLVRTIFGEKYIAAIPVFRALTIAMIPFLLSVITSQPLIYSFNQPKFFSRVTIIQVTVLIVLDLLLIPRYQAMGPTIALGISNVVALSLSGWKLYSLLR</sequence>
<reference evidence="7 8" key="1">
    <citation type="journal article" date="2016" name="Nat. Commun.">
        <title>Thousands of microbial genomes shed light on interconnected biogeochemical processes in an aquifer system.</title>
        <authorList>
            <person name="Anantharaman K."/>
            <person name="Brown C.T."/>
            <person name="Hug L.A."/>
            <person name="Sharon I."/>
            <person name="Castelle C.J."/>
            <person name="Probst A.J."/>
            <person name="Thomas B.C."/>
            <person name="Singh A."/>
            <person name="Wilkins M.J."/>
            <person name="Karaoz U."/>
            <person name="Brodie E.L."/>
            <person name="Williams K.H."/>
            <person name="Hubbard S.S."/>
            <person name="Banfield J.F."/>
        </authorList>
    </citation>
    <scope>NUCLEOTIDE SEQUENCE [LARGE SCALE GENOMIC DNA]</scope>
</reference>
<evidence type="ECO:0000313" key="8">
    <source>
        <dbReference type="Proteomes" id="UP000177390"/>
    </source>
</evidence>